<feature type="binding site" evidence="10">
    <location>
        <begin position="147"/>
        <end position="148"/>
    </location>
    <ligand>
        <name>thiamine diphosphate</name>
        <dbReference type="ChEBI" id="CHEBI:58937"/>
    </ligand>
</feature>
<dbReference type="Pfam" id="PF02780">
    <property type="entry name" value="Transketolase_C"/>
    <property type="match status" value="1"/>
</dbReference>
<dbReference type="InterPro" id="IPR033248">
    <property type="entry name" value="Transketolase_C"/>
</dbReference>
<feature type="binding site" evidence="10">
    <location>
        <position position="73"/>
    </location>
    <ligand>
        <name>thiamine diphosphate</name>
        <dbReference type="ChEBI" id="CHEBI:58937"/>
    </ligand>
</feature>
<dbReference type="CDD" id="cd07033">
    <property type="entry name" value="TPP_PYR_DXS_TK_like"/>
    <property type="match status" value="1"/>
</dbReference>
<dbReference type="EC" id="2.2.1.7" evidence="10"/>
<keyword evidence="4 10" id="KW-0808">Transferase</keyword>
<gene>
    <name evidence="10 12" type="primary">dxs</name>
    <name evidence="12" type="ORF">CSING_07900</name>
</gene>
<evidence type="ECO:0000256" key="7">
    <source>
        <dbReference type="ARBA" id="ARBA00022977"/>
    </source>
</evidence>
<feature type="binding site" evidence="10">
    <location>
        <position position="176"/>
    </location>
    <ligand>
        <name>thiamine diphosphate</name>
        <dbReference type="ChEBI" id="CHEBI:58937"/>
    </ligand>
</feature>
<evidence type="ECO:0000256" key="6">
    <source>
        <dbReference type="ARBA" id="ARBA00022842"/>
    </source>
</evidence>
<keyword evidence="8 10" id="KW-0786">Thiamine pyrophosphate</keyword>
<dbReference type="HAMAP" id="MF_00315">
    <property type="entry name" value="DXP_synth"/>
    <property type="match status" value="1"/>
</dbReference>
<dbReference type="CDD" id="cd02007">
    <property type="entry name" value="TPP_DXS"/>
    <property type="match status" value="1"/>
</dbReference>
<feature type="binding site" evidence="10">
    <location>
        <position position="176"/>
    </location>
    <ligand>
        <name>Mg(2+)</name>
        <dbReference type="ChEBI" id="CHEBI:18420"/>
    </ligand>
</feature>
<comment type="subunit">
    <text evidence="3 10">Homodimer.</text>
</comment>
<evidence type="ECO:0000256" key="2">
    <source>
        <dbReference type="ARBA" id="ARBA00011081"/>
    </source>
</evidence>
<dbReference type="OrthoDB" id="9803371at2"/>
<comment type="pathway">
    <text evidence="1 10">Metabolic intermediate biosynthesis; 1-deoxy-D-xylulose 5-phosphate biosynthesis; 1-deoxy-D-xylulose 5-phosphate from D-glyceraldehyde 3-phosphate and pyruvate: step 1/1.</text>
</comment>
<dbReference type="InterPro" id="IPR009014">
    <property type="entry name" value="Transketo_C/PFOR_II"/>
</dbReference>
<dbReference type="NCBIfam" id="TIGR00204">
    <property type="entry name" value="dxs"/>
    <property type="match status" value="1"/>
</dbReference>
<dbReference type="KEGG" id="csx:CSING_07900"/>
<comment type="catalytic activity">
    <reaction evidence="10">
        <text>D-glyceraldehyde 3-phosphate + pyruvate + H(+) = 1-deoxy-D-xylulose 5-phosphate + CO2</text>
        <dbReference type="Rhea" id="RHEA:12605"/>
        <dbReference type="ChEBI" id="CHEBI:15361"/>
        <dbReference type="ChEBI" id="CHEBI:15378"/>
        <dbReference type="ChEBI" id="CHEBI:16526"/>
        <dbReference type="ChEBI" id="CHEBI:57792"/>
        <dbReference type="ChEBI" id="CHEBI:59776"/>
        <dbReference type="EC" id="2.2.1.7"/>
    </reaction>
</comment>
<dbReference type="Pfam" id="PF13292">
    <property type="entry name" value="DXP_synthase_N"/>
    <property type="match status" value="1"/>
</dbReference>
<evidence type="ECO:0000313" key="12">
    <source>
        <dbReference type="EMBL" id="AJI79099.1"/>
    </source>
</evidence>
<dbReference type="InterPro" id="IPR020826">
    <property type="entry name" value="Transketolase_BS"/>
</dbReference>
<evidence type="ECO:0000256" key="4">
    <source>
        <dbReference type="ARBA" id="ARBA00022679"/>
    </source>
</evidence>
<keyword evidence="9 10" id="KW-0414">Isoprene biosynthesis</keyword>
<reference evidence="12 13" key="1">
    <citation type="journal article" date="2015" name="Genome Announc.">
        <title>Complete Genome Sequence and Annotation of Corynebacterium singulare DSM 44357, Isolated from a Human Semen Specimen.</title>
        <authorList>
            <person name="Merten M."/>
            <person name="Brinkrolf K."/>
            <person name="Albersmeier A."/>
            <person name="Kutter Y."/>
            <person name="Ruckert C."/>
            <person name="Tauch A."/>
        </authorList>
    </citation>
    <scope>NUCLEOTIDE SEQUENCE [LARGE SCALE GENOMIC DNA]</scope>
    <source>
        <strain evidence="12">IBS B52218</strain>
    </source>
</reference>
<dbReference type="UniPathway" id="UPA00064">
    <property type="reaction ID" value="UER00091"/>
</dbReference>
<dbReference type="InterPro" id="IPR005475">
    <property type="entry name" value="Transketolase-like_Pyr-bd"/>
</dbReference>
<evidence type="ECO:0000256" key="8">
    <source>
        <dbReference type="ARBA" id="ARBA00023052"/>
    </source>
</evidence>
<dbReference type="Gene3D" id="3.40.50.920">
    <property type="match status" value="1"/>
</dbReference>
<dbReference type="AlphaFoldDB" id="A0A0B6F1R5"/>
<comment type="cofactor">
    <cofactor evidence="10">
        <name>Mg(2+)</name>
        <dbReference type="ChEBI" id="CHEBI:18420"/>
    </cofactor>
    <text evidence="10">Binds 1 Mg(2+) ion per subunit.</text>
</comment>
<sequence>MSILDSIESPADLKALSKTQLAELAADIRQRLIEKVSATGGHLGPNLGVVELTVAIHRVFDSPRDPIVFDTSHQSYVHKMLTGRTAQFDTLRQKGGLSGYTDRAESEHDWTESSHASAALSTVDGLSKAFKIRGESHRNAVAVVGDGALTGGMCWEALNNISADKDRNVVIVVNDNGRSYSPTIGGLSENLGRIRAQHGYDEFMELGKKRLKSMGWVGERTFDALHAMKEGVKSTVMPTEMFPELGIKYVGPINGHDIDAVVRALSYARDYEGPIIVHTVTEKGHGFAPAVNEPKDQMHSTGAIDPVTGVSKGQKQPGWTAAFSEELIKAGHARKDIVAITAAMAGPTGLAPFQDEFPERFFDVGIAEQHAMASASGLALAGMHPVVAVYSTFLNRAVDQVIMDIALLKLPVTIVLDRAGVTGSDGASHNGVWDMALMSIVPGMRIAAPRDGARLRELFNEAIAIDDGPTVVRFPKGNLLDDTDELKRLDDGVDILRYSDATDSIEESGDASHETTATDVLIVSIGAMSTRSLGAAELLEAQGFNVTVVDPRWPVPVPQSIVALAADHDLVVTVEDGLLRGGVGSMVAEALDAADVDTPLHRLGVPGVFPVHASRGELLEEFGLTPQGIATSISEWVAVRSEEEETSNEA</sequence>
<dbReference type="EMBL" id="CP010827">
    <property type="protein sequence ID" value="AJI79099.1"/>
    <property type="molecule type" value="Genomic_DNA"/>
</dbReference>
<evidence type="ECO:0000256" key="10">
    <source>
        <dbReference type="HAMAP-Rule" id="MF_00315"/>
    </source>
</evidence>
<dbReference type="Gene3D" id="3.40.50.970">
    <property type="match status" value="2"/>
</dbReference>
<dbReference type="FunFam" id="3.40.50.970:FF:000005">
    <property type="entry name" value="1-deoxy-D-xylulose-5-phosphate synthase"/>
    <property type="match status" value="1"/>
</dbReference>
<evidence type="ECO:0000259" key="11">
    <source>
        <dbReference type="SMART" id="SM00861"/>
    </source>
</evidence>
<comment type="cofactor">
    <cofactor evidence="10">
        <name>thiamine diphosphate</name>
        <dbReference type="ChEBI" id="CHEBI:58937"/>
    </cofactor>
    <text evidence="10">Binds 1 thiamine pyrophosphate per subunit.</text>
</comment>
<dbReference type="InterPro" id="IPR029061">
    <property type="entry name" value="THDP-binding"/>
</dbReference>
<dbReference type="InterPro" id="IPR049557">
    <property type="entry name" value="Transketolase_CS"/>
</dbReference>
<feature type="binding site" evidence="10">
    <location>
        <position position="368"/>
    </location>
    <ligand>
        <name>thiamine diphosphate</name>
        <dbReference type="ChEBI" id="CHEBI:58937"/>
    </ligand>
</feature>
<evidence type="ECO:0000256" key="9">
    <source>
        <dbReference type="ARBA" id="ARBA00023229"/>
    </source>
</evidence>
<feature type="binding site" evidence="10">
    <location>
        <begin position="114"/>
        <end position="116"/>
    </location>
    <ligand>
        <name>thiamine diphosphate</name>
        <dbReference type="ChEBI" id="CHEBI:58937"/>
    </ligand>
</feature>
<keyword evidence="7 10" id="KW-0784">Thiamine biosynthesis</keyword>
<keyword evidence="6 10" id="KW-0460">Magnesium</keyword>
<organism evidence="12 13">
    <name type="scientific">Corynebacterium singulare</name>
    <dbReference type="NCBI Taxonomy" id="161899"/>
    <lineage>
        <taxon>Bacteria</taxon>
        <taxon>Bacillati</taxon>
        <taxon>Actinomycetota</taxon>
        <taxon>Actinomycetes</taxon>
        <taxon>Mycobacteriales</taxon>
        <taxon>Corynebacteriaceae</taxon>
        <taxon>Corynebacterium</taxon>
    </lineage>
</organism>
<feature type="domain" description="Transketolase-like pyrimidine-binding" evidence="11">
    <location>
        <begin position="317"/>
        <end position="482"/>
    </location>
</feature>
<feature type="binding site" evidence="10">
    <location>
        <position position="146"/>
    </location>
    <ligand>
        <name>Mg(2+)</name>
        <dbReference type="ChEBI" id="CHEBI:18420"/>
    </ligand>
</feature>
<evidence type="ECO:0000256" key="5">
    <source>
        <dbReference type="ARBA" id="ARBA00022723"/>
    </source>
</evidence>
<keyword evidence="5 10" id="KW-0479">Metal-binding</keyword>
<dbReference type="GO" id="GO:0009228">
    <property type="term" value="P:thiamine biosynthetic process"/>
    <property type="evidence" value="ECO:0007669"/>
    <property type="project" value="UniProtKB-UniRule"/>
</dbReference>
<dbReference type="PROSITE" id="PS00801">
    <property type="entry name" value="TRANSKETOLASE_1"/>
    <property type="match status" value="1"/>
</dbReference>
<name>A0A0B6F1R5_9CORY</name>
<feature type="binding site" evidence="10">
    <location>
        <position position="287"/>
    </location>
    <ligand>
        <name>thiamine diphosphate</name>
        <dbReference type="ChEBI" id="CHEBI:58937"/>
    </ligand>
</feature>
<proteinExistence type="inferred from homology"/>
<evidence type="ECO:0000313" key="13">
    <source>
        <dbReference type="Proteomes" id="UP000031890"/>
    </source>
</evidence>
<dbReference type="RefSeq" id="WP_042531153.1">
    <property type="nucleotide sequence ID" value="NZ_CP010827.1"/>
</dbReference>
<protein>
    <recommendedName>
        <fullName evidence="10">1-deoxy-D-xylulose-5-phosphate synthase</fullName>
        <ecNumber evidence="10">2.2.1.7</ecNumber>
    </recommendedName>
    <alternativeName>
        <fullName evidence="10">1-deoxyxylulose-5-phosphate synthase</fullName>
        <shortName evidence="10">DXP synthase</shortName>
        <shortName evidence="10">DXPS</shortName>
    </alternativeName>
</protein>
<dbReference type="PANTHER" id="PTHR43322:SF5">
    <property type="entry name" value="1-DEOXY-D-XYLULOSE-5-PHOSPHATE SYNTHASE, CHLOROPLASTIC"/>
    <property type="match status" value="1"/>
</dbReference>
<dbReference type="GO" id="GO:0030976">
    <property type="term" value="F:thiamine pyrophosphate binding"/>
    <property type="evidence" value="ECO:0007669"/>
    <property type="project" value="UniProtKB-UniRule"/>
</dbReference>
<accession>A0A0B6F1R5</accession>
<dbReference type="Pfam" id="PF02779">
    <property type="entry name" value="Transket_pyr"/>
    <property type="match status" value="1"/>
</dbReference>
<dbReference type="SUPFAM" id="SSF52922">
    <property type="entry name" value="TK C-terminal domain-like"/>
    <property type="match status" value="1"/>
</dbReference>
<evidence type="ECO:0000256" key="3">
    <source>
        <dbReference type="ARBA" id="ARBA00011738"/>
    </source>
</evidence>
<dbReference type="GO" id="GO:0000287">
    <property type="term" value="F:magnesium ion binding"/>
    <property type="evidence" value="ECO:0007669"/>
    <property type="project" value="UniProtKB-UniRule"/>
</dbReference>
<dbReference type="GO" id="GO:0016114">
    <property type="term" value="P:terpenoid biosynthetic process"/>
    <property type="evidence" value="ECO:0007669"/>
    <property type="project" value="UniProtKB-UniRule"/>
</dbReference>
<dbReference type="STRING" id="161899.CSING_07900"/>
<dbReference type="Proteomes" id="UP000031890">
    <property type="component" value="Chromosome"/>
</dbReference>
<dbReference type="NCBIfam" id="NF003933">
    <property type="entry name" value="PRK05444.2-2"/>
    <property type="match status" value="1"/>
</dbReference>
<dbReference type="InterPro" id="IPR005477">
    <property type="entry name" value="Dxylulose-5-P_synthase"/>
</dbReference>
<comment type="similarity">
    <text evidence="2 10">Belongs to the transketolase family. DXPS subfamily.</text>
</comment>
<dbReference type="SMART" id="SM00861">
    <property type="entry name" value="Transket_pyr"/>
    <property type="match status" value="1"/>
</dbReference>
<evidence type="ECO:0000256" key="1">
    <source>
        <dbReference type="ARBA" id="ARBA00004980"/>
    </source>
</evidence>
<dbReference type="GO" id="GO:0019288">
    <property type="term" value="P:isopentenyl diphosphate biosynthetic process, methylerythritol 4-phosphate pathway"/>
    <property type="evidence" value="ECO:0007669"/>
    <property type="project" value="TreeGrafter"/>
</dbReference>
<dbReference type="GO" id="GO:0008661">
    <property type="term" value="F:1-deoxy-D-xylulose-5-phosphate synthase activity"/>
    <property type="evidence" value="ECO:0007669"/>
    <property type="project" value="UniProtKB-UniRule"/>
</dbReference>
<dbReference type="SUPFAM" id="SSF52518">
    <property type="entry name" value="Thiamin diphosphate-binding fold (THDP-binding)"/>
    <property type="match status" value="1"/>
</dbReference>
<dbReference type="HOGENOM" id="CLU_009227_1_4_11"/>
<comment type="function">
    <text evidence="10">Catalyzes the acyloin condensation reaction between C atoms 2 and 3 of pyruvate and glyceraldehyde 3-phosphate to yield 1-deoxy-D-xylulose-5-phosphate (DXP).</text>
</comment>
<dbReference type="PROSITE" id="PS00802">
    <property type="entry name" value="TRANSKETOLASE_2"/>
    <property type="match status" value="1"/>
</dbReference>
<dbReference type="PANTHER" id="PTHR43322">
    <property type="entry name" value="1-D-DEOXYXYLULOSE 5-PHOSPHATE SYNTHASE-RELATED"/>
    <property type="match status" value="1"/>
</dbReference>
<dbReference type="GO" id="GO:0005829">
    <property type="term" value="C:cytosol"/>
    <property type="evidence" value="ECO:0007669"/>
    <property type="project" value="TreeGrafter"/>
</dbReference>